<evidence type="ECO:0000313" key="2">
    <source>
        <dbReference type="Proteomes" id="UP000054560"/>
    </source>
</evidence>
<sequence length="229" mass="25492">MLLQFHIDSGLNANIGCNQGSGDVYVHIKLPNAEANQAFSLQDTKTVIVWTMLGLLPEAADIEKSHSEQEPTQPLLANSALRSFAKATAVGIVRVRTNLTEGTLRMVIEPFVRQVTKIKDGRLYSDTNTPLYSYGPMYPRLCGYDPLTHTYTTHQLTHTRSLLLQEIVTAFWAKLYTVRYFPDPQLKEEVSAFLTDYVDAGIKDTSAEFAPQKRSLALYLYGTAGVGKS</sequence>
<dbReference type="OrthoDB" id="46631at2759"/>
<feature type="non-terminal residue" evidence="1">
    <location>
        <position position="229"/>
    </location>
</feature>
<protein>
    <submittedName>
        <fullName evidence="1">Uncharacterized protein</fullName>
    </submittedName>
</protein>
<proteinExistence type="predicted"/>
<keyword evidence="2" id="KW-1185">Reference proteome</keyword>
<evidence type="ECO:0000313" key="1">
    <source>
        <dbReference type="EMBL" id="KNC75496.1"/>
    </source>
</evidence>
<organism evidence="1 2">
    <name type="scientific">Sphaeroforma arctica JP610</name>
    <dbReference type="NCBI Taxonomy" id="667725"/>
    <lineage>
        <taxon>Eukaryota</taxon>
        <taxon>Ichthyosporea</taxon>
        <taxon>Ichthyophonida</taxon>
        <taxon>Sphaeroforma</taxon>
    </lineage>
</organism>
<gene>
    <name evidence="1" type="ORF">SARC_11980</name>
</gene>
<accession>A0A0L0FGB1</accession>
<dbReference type="Proteomes" id="UP000054560">
    <property type="component" value="Unassembled WGS sequence"/>
</dbReference>
<dbReference type="EMBL" id="KQ243587">
    <property type="protein sequence ID" value="KNC75496.1"/>
    <property type="molecule type" value="Genomic_DNA"/>
</dbReference>
<dbReference type="RefSeq" id="XP_014149398.1">
    <property type="nucleotide sequence ID" value="XM_014293923.1"/>
</dbReference>
<name>A0A0L0FGB1_9EUKA</name>
<dbReference type="GeneID" id="25912484"/>
<reference evidence="1 2" key="1">
    <citation type="submission" date="2011-02" db="EMBL/GenBank/DDBJ databases">
        <title>The Genome Sequence of Sphaeroforma arctica JP610.</title>
        <authorList>
            <consortium name="The Broad Institute Genome Sequencing Platform"/>
            <person name="Russ C."/>
            <person name="Cuomo C."/>
            <person name="Young S.K."/>
            <person name="Zeng Q."/>
            <person name="Gargeya S."/>
            <person name="Alvarado L."/>
            <person name="Berlin A."/>
            <person name="Chapman S.B."/>
            <person name="Chen Z."/>
            <person name="Freedman E."/>
            <person name="Gellesch M."/>
            <person name="Goldberg J."/>
            <person name="Griggs A."/>
            <person name="Gujja S."/>
            <person name="Heilman E."/>
            <person name="Heiman D."/>
            <person name="Howarth C."/>
            <person name="Mehta T."/>
            <person name="Neiman D."/>
            <person name="Pearson M."/>
            <person name="Roberts A."/>
            <person name="Saif S."/>
            <person name="Shea T."/>
            <person name="Shenoy N."/>
            <person name="Sisk P."/>
            <person name="Stolte C."/>
            <person name="Sykes S."/>
            <person name="White J."/>
            <person name="Yandava C."/>
            <person name="Burger G."/>
            <person name="Gray M.W."/>
            <person name="Holland P.W.H."/>
            <person name="King N."/>
            <person name="Lang F.B.F."/>
            <person name="Roger A.J."/>
            <person name="Ruiz-Trillo I."/>
            <person name="Haas B."/>
            <person name="Nusbaum C."/>
            <person name="Birren B."/>
        </authorList>
    </citation>
    <scope>NUCLEOTIDE SEQUENCE [LARGE SCALE GENOMIC DNA]</scope>
    <source>
        <strain evidence="1 2">JP610</strain>
    </source>
</reference>
<dbReference type="AlphaFoldDB" id="A0A0L0FGB1"/>